<feature type="compositionally biased region" description="Polar residues" evidence="1">
    <location>
        <begin position="262"/>
        <end position="272"/>
    </location>
</feature>
<dbReference type="Proteomes" id="UP001465976">
    <property type="component" value="Unassembled WGS sequence"/>
</dbReference>
<gene>
    <name evidence="2" type="ORF">V5O48_006263</name>
</gene>
<sequence length="438" mass="47711">MSISLPIEDLSRLRVWAHLSQSGQPVLSMTLKADASPRPSTSASSGIYVNFERCIENGCWSLAMDATVMQQDFGTTGDSRMSLDASESSFLDPSSQSGVPDIPHVAESCIPDVPGIETDPSNFEMSSLLAWLSSQEEAKAVQNPDEYMSLGLLPGIPHSALELVTLHGKVPSDHWEMVGALPSIGAANNELISVLPFHELDVGVVRRNLNRRSAPTNRTPVLETRTDATYTSSVSIESSGDKARRKKPLDGGIDDHLHPASPNFTRRQSTRPASIAQPLSCGDSIFESQEESDDLIRFFNDTNSDGSESEGDGIAHIADDLECFFSSEEGDFVQVLELPDACDDVPITAARMEYMFDLDSNSCSSPIRCGFDREGVERPLCSTWFGSMWTPSRLSSAPSTYVPFSPHFDPGNVASFFDVEEDFAALETFEALGEALRH</sequence>
<organism evidence="2 3">
    <name type="scientific">Marasmius crinis-equi</name>
    <dbReference type="NCBI Taxonomy" id="585013"/>
    <lineage>
        <taxon>Eukaryota</taxon>
        <taxon>Fungi</taxon>
        <taxon>Dikarya</taxon>
        <taxon>Basidiomycota</taxon>
        <taxon>Agaricomycotina</taxon>
        <taxon>Agaricomycetes</taxon>
        <taxon>Agaricomycetidae</taxon>
        <taxon>Agaricales</taxon>
        <taxon>Marasmiineae</taxon>
        <taxon>Marasmiaceae</taxon>
        <taxon>Marasmius</taxon>
    </lineage>
</organism>
<feature type="compositionally biased region" description="Polar residues" evidence="1">
    <location>
        <begin position="227"/>
        <end position="238"/>
    </location>
</feature>
<comment type="caution">
    <text evidence="2">The sequence shown here is derived from an EMBL/GenBank/DDBJ whole genome shotgun (WGS) entry which is preliminary data.</text>
</comment>
<protein>
    <submittedName>
        <fullName evidence="2">Uncharacterized protein</fullName>
    </submittedName>
</protein>
<evidence type="ECO:0000313" key="2">
    <source>
        <dbReference type="EMBL" id="KAL0575703.1"/>
    </source>
</evidence>
<dbReference type="EMBL" id="JBAHYK010000281">
    <property type="protein sequence ID" value="KAL0575703.1"/>
    <property type="molecule type" value="Genomic_DNA"/>
</dbReference>
<keyword evidence="3" id="KW-1185">Reference proteome</keyword>
<proteinExistence type="predicted"/>
<name>A0ABR3FJY6_9AGAR</name>
<evidence type="ECO:0000313" key="3">
    <source>
        <dbReference type="Proteomes" id="UP001465976"/>
    </source>
</evidence>
<evidence type="ECO:0000256" key="1">
    <source>
        <dbReference type="SAM" id="MobiDB-lite"/>
    </source>
</evidence>
<reference evidence="2 3" key="1">
    <citation type="submission" date="2024-02" db="EMBL/GenBank/DDBJ databases">
        <title>A draft genome for the cacao thread blight pathogen Marasmius crinis-equi.</title>
        <authorList>
            <person name="Cohen S.P."/>
            <person name="Baruah I.K."/>
            <person name="Amoako-Attah I."/>
            <person name="Bukari Y."/>
            <person name="Meinhardt L.W."/>
            <person name="Bailey B.A."/>
        </authorList>
    </citation>
    <scope>NUCLEOTIDE SEQUENCE [LARGE SCALE GENOMIC DNA]</scope>
    <source>
        <strain evidence="2 3">GH-76</strain>
    </source>
</reference>
<feature type="region of interest" description="Disordered" evidence="1">
    <location>
        <begin position="79"/>
        <end position="98"/>
    </location>
</feature>
<accession>A0ABR3FJY6</accession>
<feature type="region of interest" description="Disordered" evidence="1">
    <location>
        <begin position="215"/>
        <end position="273"/>
    </location>
</feature>